<protein>
    <recommendedName>
        <fullName evidence="9">Major facilitator superfamily (MFS) profile domain-containing protein</fullName>
    </recommendedName>
</protein>
<dbReference type="GO" id="GO:0016020">
    <property type="term" value="C:membrane"/>
    <property type="evidence" value="ECO:0007669"/>
    <property type="project" value="UniProtKB-SubCell"/>
</dbReference>
<dbReference type="Proteomes" id="UP001445076">
    <property type="component" value="Unassembled WGS sequence"/>
</dbReference>
<evidence type="ECO:0000256" key="4">
    <source>
        <dbReference type="ARBA" id="ARBA00022847"/>
    </source>
</evidence>
<organism evidence="10 11">
    <name type="scientific">Cherax quadricarinatus</name>
    <name type="common">Australian red claw crayfish</name>
    <dbReference type="NCBI Taxonomy" id="27406"/>
    <lineage>
        <taxon>Eukaryota</taxon>
        <taxon>Metazoa</taxon>
        <taxon>Ecdysozoa</taxon>
        <taxon>Arthropoda</taxon>
        <taxon>Crustacea</taxon>
        <taxon>Multicrustacea</taxon>
        <taxon>Malacostraca</taxon>
        <taxon>Eumalacostraca</taxon>
        <taxon>Eucarida</taxon>
        <taxon>Decapoda</taxon>
        <taxon>Pleocyemata</taxon>
        <taxon>Astacidea</taxon>
        <taxon>Parastacoidea</taxon>
        <taxon>Parastacidae</taxon>
        <taxon>Cherax</taxon>
    </lineage>
</organism>
<reference evidence="10 11" key="1">
    <citation type="journal article" date="2024" name="BMC Genomics">
        <title>Genome assembly of redclaw crayfish (Cherax quadricarinatus) provides insights into its immune adaptation and hypoxia tolerance.</title>
        <authorList>
            <person name="Liu Z."/>
            <person name="Zheng J."/>
            <person name="Li H."/>
            <person name="Fang K."/>
            <person name="Wang S."/>
            <person name="He J."/>
            <person name="Zhou D."/>
            <person name="Weng S."/>
            <person name="Chi M."/>
            <person name="Gu Z."/>
            <person name="He J."/>
            <person name="Li F."/>
            <person name="Wang M."/>
        </authorList>
    </citation>
    <scope>NUCLEOTIDE SEQUENCE [LARGE SCALE GENOMIC DNA]</scope>
    <source>
        <strain evidence="10">ZL_2023a</strain>
    </source>
</reference>
<feature type="transmembrane region" description="Helical" evidence="8">
    <location>
        <begin position="238"/>
        <end position="257"/>
    </location>
</feature>
<evidence type="ECO:0000256" key="8">
    <source>
        <dbReference type="SAM" id="Phobius"/>
    </source>
</evidence>
<feature type="transmembrane region" description="Helical" evidence="8">
    <location>
        <begin position="436"/>
        <end position="458"/>
    </location>
</feature>
<feature type="transmembrane region" description="Helical" evidence="8">
    <location>
        <begin position="20"/>
        <end position="40"/>
    </location>
</feature>
<proteinExistence type="predicted"/>
<feature type="compositionally biased region" description="Basic and acidic residues" evidence="7">
    <location>
        <begin position="526"/>
        <end position="550"/>
    </location>
</feature>
<feature type="region of interest" description="Disordered" evidence="7">
    <location>
        <begin position="500"/>
        <end position="594"/>
    </location>
</feature>
<feature type="compositionally biased region" description="Basic and acidic residues" evidence="7">
    <location>
        <begin position="575"/>
        <end position="591"/>
    </location>
</feature>
<feature type="transmembrane region" description="Helical" evidence="8">
    <location>
        <begin position="211"/>
        <end position="231"/>
    </location>
</feature>
<dbReference type="GO" id="GO:0006820">
    <property type="term" value="P:monoatomic anion transport"/>
    <property type="evidence" value="ECO:0007669"/>
    <property type="project" value="TreeGrafter"/>
</dbReference>
<dbReference type="Gene3D" id="1.20.1250.20">
    <property type="entry name" value="MFS general substrate transporter like domains"/>
    <property type="match status" value="2"/>
</dbReference>
<dbReference type="EMBL" id="JARKIK010000047">
    <property type="protein sequence ID" value="KAK8735460.1"/>
    <property type="molecule type" value="Genomic_DNA"/>
</dbReference>
<dbReference type="InterPro" id="IPR011701">
    <property type="entry name" value="MFS"/>
</dbReference>
<feature type="transmembrane region" description="Helical" evidence="8">
    <location>
        <begin position="379"/>
        <end position="397"/>
    </location>
</feature>
<dbReference type="PROSITE" id="PS50850">
    <property type="entry name" value="MFS"/>
    <property type="match status" value="1"/>
</dbReference>
<feature type="transmembrane region" description="Helical" evidence="8">
    <location>
        <begin position="470"/>
        <end position="489"/>
    </location>
</feature>
<dbReference type="InterPro" id="IPR036259">
    <property type="entry name" value="MFS_trans_sf"/>
</dbReference>
<feature type="transmembrane region" description="Helical" evidence="8">
    <location>
        <begin position="339"/>
        <end position="359"/>
    </location>
</feature>
<feature type="transmembrane region" description="Helical" evidence="8">
    <location>
        <begin position="404"/>
        <end position="424"/>
    </location>
</feature>
<keyword evidence="2" id="KW-0813">Transport</keyword>
<evidence type="ECO:0000256" key="7">
    <source>
        <dbReference type="SAM" id="MobiDB-lite"/>
    </source>
</evidence>
<evidence type="ECO:0000313" key="10">
    <source>
        <dbReference type="EMBL" id="KAK8735460.1"/>
    </source>
</evidence>
<dbReference type="PANTHER" id="PTHR11662:SF457">
    <property type="entry name" value="MAJOR FACILITATOR SUPERFAMILY TRANSPORTER 3"/>
    <property type="match status" value="1"/>
</dbReference>
<accession>A0AAW0X736</accession>
<feature type="compositionally biased region" description="Basic and acidic residues" evidence="7">
    <location>
        <begin position="623"/>
        <end position="632"/>
    </location>
</feature>
<evidence type="ECO:0000256" key="1">
    <source>
        <dbReference type="ARBA" id="ARBA00004141"/>
    </source>
</evidence>
<dbReference type="AlphaFoldDB" id="A0AAW0X736"/>
<feature type="transmembrane region" description="Helical" evidence="8">
    <location>
        <begin position="302"/>
        <end position="327"/>
    </location>
</feature>
<comment type="caution">
    <text evidence="10">The sequence shown here is derived from an EMBL/GenBank/DDBJ whole genome shotgun (WGS) entry which is preliminary data.</text>
</comment>
<keyword evidence="5 8" id="KW-1133">Transmembrane helix</keyword>
<evidence type="ECO:0000256" key="3">
    <source>
        <dbReference type="ARBA" id="ARBA00022692"/>
    </source>
</evidence>
<name>A0AAW0X736_CHEQU</name>
<gene>
    <name evidence="10" type="ORF">OTU49_005402</name>
</gene>
<feature type="transmembrane region" description="Helical" evidence="8">
    <location>
        <begin position="171"/>
        <end position="191"/>
    </location>
</feature>
<comment type="subcellular location">
    <subcellularLocation>
        <location evidence="1">Membrane</location>
        <topology evidence="1">Multi-pass membrane protein</topology>
    </subcellularLocation>
</comment>
<feature type="compositionally biased region" description="Polar residues" evidence="7">
    <location>
        <begin position="551"/>
        <end position="561"/>
    </location>
</feature>
<dbReference type="InterPro" id="IPR020846">
    <property type="entry name" value="MFS_dom"/>
</dbReference>
<dbReference type="CDD" id="cd17318">
    <property type="entry name" value="MFS_SLC17"/>
    <property type="match status" value="1"/>
</dbReference>
<dbReference type="SUPFAM" id="SSF103473">
    <property type="entry name" value="MFS general substrate transporter"/>
    <property type="match status" value="1"/>
</dbReference>
<evidence type="ECO:0000259" key="9">
    <source>
        <dbReference type="PROSITE" id="PS50850"/>
    </source>
</evidence>
<keyword evidence="3 8" id="KW-0812">Transmembrane</keyword>
<feature type="region of interest" description="Disordered" evidence="7">
    <location>
        <begin position="623"/>
        <end position="642"/>
    </location>
</feature>
<feature type="domain" description="Major facilitator superfamily (MFS) profile" evidence="9">
    <location>
        <begin position="62"/>
        <end position="494"/>
    </location>
</feature>
<keyword evidence="4" id="KW-0769">Symport</keyword>
<evidence type="ECO:0000256" key="6">
    <source>
        <dbReference type="ARBA" id="ARBA00023136"/>
    </source>
</evidence>
<evidence type="ECO:0000256" key="2">
    <source>
        <dbReference type="ARBA" id="ARBA00022448"/>
    </source>
</evidence>
<dbReference type="Pfam" id="PF07690">
    <property type="entry name" value="MFS_1"/>
    <property type="match status" value="1"/>
</dbReference>
<dbReference type="PANTHER" id="PTHR11662">
    <property type="entry name" value="SOLUTE CARRIER FAMILY 17"/>
    <property type="match status" value="1"/>
</dbReference>
<keyword evidence="11" id="KW-1185">Reference proteome</keyword>
<dbReference type="GO" id="GO:0015293">
    <property type="term" value="F:symporter activity"/>
    <property type="evidence" value="ECO:0007669"/>
    <property type="project" value="UniProtKB-KW"/>
</dbReference>
<evidence type="ECO:0000313" key="11">
    <source>
        <dbReference type="Proteomes" id="UP001445076"/>
    </source>
</evidence>
<keyword evidence="6 8" id="KW-0472">Membrane</keyword>
<evidence type="ECO:0000256" key="5">
    <source>
        <dbReference type="ARBA" id="ARBA00022989"/>
    </source>
</evidence>
<sequence length="642" mass="70224">MFKIFDVKSNAEGNAGAAWLPARYVVSLLAFLGVTFNYVLRVNINFALVAMVKHSNATLGHTSVNATLLTVFNATEEDVSVERAQGSLTSQHTCPAPDNDITSHTTYNGDLPWDEWTQGLVVGAFFYGNVVSQLPGGRLAELWGPHRVLGCALLSASIFTLIQPFVARVSYILLIFARIVVGLSLGVTSPANHALLSGWAPPMERSTLSAIIYAGVPAGTVVAFPASAVIIDMLGWEAVFYLQGAVTLLWCLAWFLIVTDSPADYRWITNQEKNYIMSTIGDTKSKKSQAVPWKSMITSLPVWSVVAGSFGHNWGFYTLLSAVPLYTKSILHQDIKSNASLSGLPFVGMWIMSLVGGVVCDWFQQRWGTSTIAVRKTSHFLANVGPAVCVIGLMVAGCDWHLTVALLVVGVAFKGLIFSGHYVSPIDLAPNFAGTVLGITNTIANIPGFLAPMLNGFIINNQQTLPQWRIVFTITAAIYLLDVVIYLVFASAEVQPWNSHESEKSLSQDAGEDPQKIKSTQGDNHFSQKSDYHEESENAGERKTSLHEGKSTQQKRIQYTESSEEGAHTGSSNQKDIHYEEDKHADRDRCGGEINVNTENESTWHCHRDEEIAACTEKCRRAEKTQDTEGKGHVNAAFTSNE</sequence>
<dbReference type="InterPro" id="IPR050382">
    <property type="entry name" value="MFS_Na/Anion_cotransporter"/>
</dbReference>
<dbReference type="FunFam" id="1.20.1250.20:FF:000003">
    <property type="entry name" value="Solute carrier family 17 member 3"/>
    <property type="match status" value="1"/>
</dbReference>